<dbReference type="Proteomes" id="UP001596180">
    <property type="component" value="Unassembled WGS sequence"/>
</dbReference>
<evidence type="ECO:0000313" key="2">
    <source>
        <dbReference type="EMBL" id="MFC5856020.1"/>
    </source>
</evidence>
<comment type="caution">
    <text evidence="2">The sequence shown here is derived from an EMBL/GenBank/DDBJ whole genome shotgun (WGS) entry which is preliminary data.</text>
</comment>
<name>A0ABW1E693_9ACTN</name>
<accession>A0ABW1E693</accession>
<gene>
    <name evidence="2" type="ORF">ACFPZI_30895</name>
</gene>
<reference evidence="3" key="1">
    <citation type="journal article" date="2019" name="Int. J. Syst. Evol. Microbiol.">
        <title>The Global Catalogue of Microorganisms (GCM) 10K type strain sequencing project: providing services to taxonomists for standard genome sequencing and annotation.</title>
        <authorList>
            <consortium name="The Broad Institute Genomics Platform"/>
            <consortium name="The Broad Institute Genome Sequencing Center for Infectious Disease"/>
            <person name="Wu L."/>
            <person name="Ma J."/>
        </authorList>
    </citation>
    <scope>NUCLEOTIDE SEQUENCE [LARGE SCALE GENOMIC DNA]</scope>
    <source>
        <strain evidence="3">JCM 10411</strain>
    </source>
</reference>
<evidence type="ECO:0000313" key="3">
    <source>
        <dbReference type="Proteomes" id="UP001596180"/>
    </source>
</evidence>
<sequence>MTLYRAILQFEEGGPAVTGEWQDNEAVARAAYKTWIGLYTRCPPVAGEPAPALTRAGRTARQTTEG</sequence>
<feature type="region of interest" description="Disordered" evidence="1">
    <location>
        <begin position="47"/>
        <end position="66"/>
    </location>
</feature>
<keyword evidence="3" id="KW-1185">Reference proteome</keyword>
<proteinExistence type="predicted"/>
<organism evidence="2 3">
    <name type="scientific">Streptomyces chlorus</name>
    <dbReference type="NCBI Taxonomy" id="887452"/>
    <lineage>
        <taxon>Bacteria</taxon>
        <taxon>Bacillati</taxon>
        <taxon>Actinomycetota</taxon>
        <taxon>Actinomycetes</taxon>
        <taxon>Kitasatosporales</taxon>
        <taxon>Streptomycetaceae</taxon>
        <taxon>Streptomyces</taxon>
    </lineage>
</organism>
<protein>
    <submittedName>
        <fullName evidence="2">Uncharacterized protein</fullName>
    </submittedName>
</protein>
<evidence type="ECO:0000256" key="1">
    <source>
        <dbReference type="SAM" id="MobiDB-lite"/>
    </source>
</evidence>
<dbReference type="EMBL" id="JBHSOA010000088">
    <property type="protein sequence ID" value="MFC5856020.1"/>
    <property type="molecule type" value="Genomic_DNA"/>
</dbReference>
<dbReference type="RefSeq" id="WP_381370026.1">
    <property type="nucleotide sequence ID" value="NZ_JBHSOA010000088.1"/>
</dbReference>